<feature type="transmembrane region" description="Helical" evidence="1">
    <location>
        <begin position="202"/>
        <end position="224"/>
    </location>
</feature>
<keyword evidence="3" id="KW-1185">Reference proteome</keyword>
<dbReference type="GO" id="GO:0140359">
    <property type="term" value="F:ABC-type transporter activity"/>
    <property type="evidence" value="ECO:0007669"/>
    <property type="project" value="InterPro"/>
</dbReference>
<feature type="transmembrane region" description="Helical" evidence="1">
    <location>
        <begin position="287"/>
        <end position="309"/>
    </location>
</feature>
<dbReference type="PANTHER" id="PTHR37305">
    <property type="entry name" value="INTEGRAL MEMBRANE PROTEIN-RELATED"/>
    <property type="match status" value="1"/>
</dbReference>
<keyword evidence="1" id="KW-1133">Transmembrane helix</keyword>
<dbReference type="Proteomes" id="UP000199087">
    <property type="component" value="Unassembled WGS sequence"/>
</dbReference>
<dbReference type="STRING" id="1499688.BN000_04257"/>
<dbReference type="PANTHER" id="PTHR37305:SF1">
    <property type="entry name" value="MEMBRANE PROTEIN"/>
    <property type="match status" value="1"/>
</dbReference>
<dbReference type="GO" id="GO:0005886">
    <property type="term" value="C:plasma membrane"/>
    <property type="evidence" value="ECO:0007669"/>
    <property type="project" value="UniProtKB-SubCell"/>
</dbReference>
<dbReference type="Pfam" id="PF12679">
    <property type="entry name" value="ABC2_membrane_2"/>
    <property type="match status" value="1"/>
</dbReference>
<evidence type="ECO:0000313" key="3">
    <source>
        <dbReference type="Proteomes" id="UP000199087"/>
    </source>
</evidence>
<proteinExistence type="predicted"/>
<dbReference type="OrthoDB" id="8613028at2"/>
<feature type="transmembrane region" description="Helical" evidence="1">
    <location>
        <begin position="111"/>
        <end position="133"/>
    </location>
</feature>
<dbReference type="AlphaFoldDB" id="A0A0U1P1S4"/>
<feature type="transmembrane region" description="Helical" evidence="1">
    <location>
        <begin position="236"/>
        <end position="256"/>
    </location>
</feature>
<dbReference type="RefSeq" id="WP_090637739.1">
    <property type="nucleotide sequence ID" value="NZ_CVRB01000004.1"/>
</dbReference>
<evidence type="ECO:0000313" key="2">
    <source>
        <dbReference type="EMBL" id="CRK84254.1"/>
    </source>
</evidence>
<keyword evidence="1" id="KW-0812">Transmembrane</keyword>
<keyword evidence="1" id="KW-0472">Membrane</keyword>
<organism evidence="2 3">
    <name type="scientific">Neobacillus massiliamazoniensis</name>
    <dbReference type="NCBI Taxonomy" id="1499688"/>
    <lineage>
        <taxon>Bacteria</taxon>
        <taxon>Bacillati</taxon>
        <taxon>Bacillota</taxon>
        <taxon>Bacilli</taxon>
        <taxon>Bacillales</taxon>
        <taxon>Bacillaceae</taxon>
        <taxon>Neobacillus</taxon>
    </lineage>
</organism>
<dbReference type="EMBL" id="CVRB01000004">
    <property type="protein sequence ID" value="CRK84254.1"/>
    <property type="molecule type" value="Genomic_DNA"/>
</dbReference>
<gene>
    <name evidence="2" type="ORF">BN000_04257</name>
</gene>
<sequence>MFKLIQNELMKIFKRPGTYVMIAILIVITSIAGAFTKYEQRGLDAKVDPKWEQNLKEENAALKKQYDAAPNKMVKQSFKKEIAINEYRLNHHIQPESGYNVWNFVKEVSGLISLAGLFTIIISAGIVASEFNWGTIKLLLIRPINRSKILASKYLTVILFAFLMMAILFVYSTALGAILFGMPEKAANYLNYYNGHITEQNMMVHLIIYYGLNSIDMFMLATMAFMISSVFRNSSLAIGLSIFLLFTGSTLTNLVAMKFDWAKYILFANTNLMNYYDGTPTVEGMTMTFSVVMIIIYFLIFQALAFTIFKKRDVAA</sequence>
<name>A0A0U1P1S4_9BACI</name>
<protein>
    <submittedName>
        <fullName evidence="2">YhcI protein</fullName>
    </submittedName>
</protein>
<accession>A0A0U1P1S4</accession>
<evidence type="ECO:0000256" key="1">
    <source>
        <dbReference type="SAM" id="Phobius"/>
    </source>
</evidence>
<feature type="transmembrane region" description="Helical" evidence="1">
    <location>
        <begin position="154"/>
        <end position="182"/>
    </location>
</feature>
<reference evidence="3" key="1">
    <citation type="submission" date="2015-05" db="EMBL/GenBank/DDBJ databases">
        <authorList>
            <person name="Urmite Genomes"/>
        </authorList>
    </citation>
    <scope>NUCLEOTIDE SEQUENCE [LARGE SCALE GENOMIC DNA]</scope>
    <source>
        <strain evidence="3">LF1</strain>
    </source>
</reference>
<feature type="transmembrane region" description="Helical" evidence="1">
    <location>
        <begin position="20"/>
        <end position="38"/>
    </location>
</feature>